<evidence type="ECO:0000256" key="1">
    <source>
        <dbReference type="ARBA" id="ARBA00001936"/>
    </source>
</evidence>
<reference evidence="17" key="1">
    <citation type="submission" date="2021-01" db="EMBL/GenBank/DDBJ databases">
        <authorList>
            <person name="Corre E."/>
            <person name="Pelletier E."/>
            <person name="Niang G."/>
            <person name="Scheremetjew M."/>
            <person name="Finn R."/>
            <person name="Kale V."/>
            <person name="Holt S."/>
            <person name="Cochrane G."/>
            <person name="Meng A."/>
            <person name="Brown T."/>
            <person name="Cohen L."/>
        </authorList>
    </citation>
    <scope>NUCLEOTIDE SEQUENCE</scope>
    <source>
        <strain evidence="17">CCMP2877</strain>
    </source>
</reference>
<evidence type="ECO:0000256" key="4">
    <source>
        <dbReference type="ARBA" id="ARBA00010912"/>
    </source>
</evidence>
<evidence type="ECO:0000256" key="10">
    <source>
        <dbReference type="ARBA" id="ARBA00022840"/>
    </source>
</evidence>
<accession>A0A7S1XM63</accession>
<evidence type="ECO:0000256" key="13">
    <source>
        <dbReference type="SAM" id="Coils"/>
    </source>
</evidence>
<feature type="domain" description="Poly(A) polymerase central" evidence="15">
    <location>
        <begin position="209"/>
        <end position="340"/>
    </location>
</feature>
<dbReference type="GO" id="GO:0003723">
    <property type="term" value="F:RNA binding"/>
    <property type="evidence" value="ECO:0007669"/>
    <property type="project" value="InterPro"/>
</dbReference>
<feature type="region of interest" description="Disordered" evidence="14">
    <location>
        <begin position="734"/>
        <end position="756"/>
    </location>
</feature>
<dbReference type="FunFam" id="3.30.460.10:FF:000027">
    <property type="entry name" value="Poly(A) polymerase PAP"/>
    <property type="match status" value="1"/>
</dbReference>
<dbReference type="EC" id="2.7.7.19" evidence="5"/>
<dbReference type="Gene3D" id="1.10.1410.10">
    <property type="match status" value="1"/>
</dbReference>
<dbReference type="GO" id="GO:0005524">
    <property type="term" value="F:ATP binding"/>
    <property type="evidence" value="ECO:0007669"/>
    <property type="project" value="UniProtKB-KW"/>
</dbReference>
<keyword evidence="13" id="KW-0175">Coiled coil</keyword>
<evidence type="ECO:0000313" key="17">
    <source>
        <dbReference type="EMBL" id="CAD9249323.1"/>
    </source>
</evidence>
<proteinExistence type="inferred from homology"/>
<evidence type="ECO:0000256" key="12">
    <source>
        <dbReference type="ARBA" id="ARBA00023242"/>
    </source>
</evidence>
<dbReference type="SUPFAM" id="SSF81631">
    <property type="entry name" value="PAP/OAS1 substrate-binding domain"/>
    <property type="match status" value="1"/>
</dbReference>
<dbReference type="GO" id="GO:0031123">
    <property type="term" value="P:RNA 3'-end processing"/>
    <property type="evidence" value="ECO:0007669"/>
    <property type="project" value="InterPro"/>
</dbReference>
<keyword evidence="12" id="KW-0539">Nucleus</keyword>
<feature type="compositionally biased region" description="Acidic residues" evidence="14">
    <location>
        <begin position="736"/>
        <end position="750"/>
    </location>
</feature>
<dbReference type="InterPro" id="IPR043519">
    <property type="entry name" value="NT_sf"/>
</dbReference>
<keyword evidence="7" id="KW-0808">Transferase</keyword>
<evidence type="ECO:0000256" key="9">
    <source>
        <dbReference type="ARBA" id="ARBA00022741"/>
    </source>
</evidence>
<evidence type="ECO:0000256" key="14">
    <source>
        <dbReference type="SAM" id="MobiDB-lite"/>
    </source>
</evidence>
<keyword evidence="10" id="KW-0067">ATP-binding</keyword>
<dbReference type="InterPro" id="IPR007012">
    <property type="entry name" value="PolA_pol_cen_dom"/>
</dbReference>
<feature type="coiled-coil region" evidence="13">
    <location>
        <begin position="557"/>
        <end position="601"/>
    </location>
</feature>
<dbReference type="GO" id="GO:1990817">
    <property type="term" value="F:poly(A) RNA polymerase activity"/>
    <property type="evidence" value="ECO:0007669"/>
    <property type="project" value="UniProtKB-EC"/>
</dbReference>
<organism evidence="17">
    <name type="scientific">Phaeomonas parva</name>
    <dbReference type="NCBI Taxonomy" id="124430"/>
    <lineage>
        <taxon>Eukaryota</taxon>
        <taxon>Sar</taxon>
        <taxon>Stramenopiles</taxon>
        <taxon>Ochrophyta</taxon>
        <taxon>Pinguiophyceae</taxon>
        <taxon>Pinguiochrysidales</taxon>
        <taxon>Pinguiochrysidaceae</taxon>
        <taxon>Phaeomonas</taxon>
    </lineage>
</organism>
<dbReference type="InterPro" id="IPR011068">
    <property type="entry name" value="NuclTrfase_I-like_C"/>
</dbReference>
<keyword evidence="11" id="KW-0460">Magnesium</keyword>
<evidence type="ECO:0000256" key="6">
    <source>
        <dbReference type="ARBA" id="ARBA00022664"/>
    </source>
</evidence>
<evidence type="ECO:0000256" key="11">
    <source>
        <dbReference type="ARBA" id="ARBA00022842"/>
    </source>
</evidence>
<evidence type="ECO:0000256" key="5">
    <source>
        <dbReference type="ARBA" id="ARBA00012388"/>
    </source>
</evidence>
<dbReference type="EMBL" id="HBGJ01012239">
    <property type="protein sequence ID" value="CAD9249323.1"/>
    <property type="molecule type" value="Transcribed_RNA"/>
</dbReference>
<keyword evidence="9" id="KW-0547">Nucleotide-binding</keyword>
<dbReference type="InterPro" id="IPR048840">
    <property type="entry name" value="PolA_pol_NTPase"/>
</dbReference>
<evidence type="ECO:0000256" key="8">
    <source>
        <dbReference type="ARBA" id="ARBA00022723"/>
    </source>
</evidence>
<evidence type="ECO:0000256" key="2">
    <source>
        <dbReference type="ARBA" id="ARBA00001946"/>
    </source>
</evidence>
<dbReference type="PANTHER" id="PTHR10682">
    <property type="entry name" value="POLY A POLYMERASE"/>
    <property type="match status" value="1"/>
</dbReference>
<gene>
    <name evidence="17" type="ORF">PPAR1163_LOCUS7683</name>
</gene>
<dbReference type="GO" id="GO:0006397">
    <property type="term" value="P:mRNA processing"/>
    <property type="evidence" value="ECO:0007669"/>
    <property type="project" value="UniProtKB-KW"/>
</dbReference>
<dbReference type="Pfam" id="PF04928">
    <property type="entry name" value="PAP_central"/>
    <property type="match status" value="1"/>
</dbReference>
<evidence type="ECO:0000259" key="15">
    <source>
        <dbReference type="Pfam" id="PF04928"/>
    </source>
</evidence>
<dbReference type="SUPFAM" id="SSF55003">
    <property type="entry name" value="PAP/Archaeal CCA-adding enzyme, C-terminal domain"/>
    <property type="match status" value="1"/>
</dbReference>
<dbReference type="Gene3D" id="3.30.70.590">
    <property type="entry name" value="Poly(A) polymerase predicted RNA binding domain"/>
    <property type="match status" value="1"/>
</dbReference>
<feature type="region of interest" description="Disordered" evidence="14">
    <location>
        <begin position="606"/>
        <end position="647"/>
    </location>
</feature>
<dbReference type="SUPFAM" id="SSF81301">
    <property type="entry name" value="Nucleotidyltransferase"/>
    <property type="match status" value="1"/>
</dbReference>
<protein>
    <recommendedName>
        <fullName evidence="5">polynucleotide adenylyltransferase</fullName>
        <ecNumber evidence="5">2.7.7.19</ecNumber>
    </recommendedName>
</protein>
<dbReference type="GO" id="GO:0005634">
    <property type="term" value="C:nucleus"/>
    <property type="evidence" value="ECO:0007669"/>
    <property type="project" value="UniProtKB-SubCell"/>
</dbReference>
<comment type="subcellular location">
    <subcellularLocation>
        <location evidence="3">Nucleus</location>
    </subcellularLocation>
</comment>
<name>A0A7S1XM63_9STRA</name>
<keyword evidence="8" id="KW-0479">Metal-binding</keyword>
<feature type="domain" description="Poly(A) polymerase nucleotidyltransferase" evidence="16">
    <location>
        <begin position="40"/>
        <end position="201"/>
    </location>
</feature>
<evidence type="ECO:0000256" key="3">
    <source>
        <dbReference type="ARBA" id="ARBA00004123"/>
    </source>
</evidence>
<keyword evidence="6" id="KW-0507">mRNA processing</keyword>
<dbReference type="AlphaFoldDB" id="A0A7S1XM63"/>
<comment type="cofactor">
    <cofactor evidence="1">
        <name>Mn(2+)</name>
        <dbReference type="ChEBI" id="CHEBI:29035"/>
    </cofactor>
</comment>
<sequence>MAQLQQVYPVDDRSAECRLDFAAAAEATLARWRGDNIEVDTAEESDRRRKLVFQLTYIFLEWVRETCLGKGWSEEEAAQAGGLLHTSGSFKLAIDEPGADIDVICVAPSSVTIEDFFTSLKVRLLADRRVENLNAIETARVPIITFDFDSVNIDLQLATLPLRRVAPTLDITDDSVLRGCTESSKDVLGGPRATIMIAKLVPGFDGGSNFRHLVRILRKWCKSRGIYSNKVGYIGGININILSALVCQMYPHATTSTLVRKFFFLFHRWNWQNPVLLCRPVEHEDMQWQNWASERDLMPIITPNYPTINSTYNVNKWTLKVMREEFIRGRKVVEEAARRSDEVARQAADLSEEDLEVAQAGVQKLWDELVAPSDFLAIFERYLILNVRASTVDNFNSWKGYIESRLRVLVHHHRAPCLGQLPFSAIRIWPKELEFRVEKTKPGAPADTVVLYEVPPAAEGEEPTPQPDPSEADPEKRVCGCYVIGINTDPRRKRKHISLDGVFESWRKTLGVDVVGAPLAWVTEDMGIDFDIYTFGELPDAALDAKVDGRENALKLRRAHKRRRHEENLAAQKLKEEKKKLEAAELEKERAAAALAGALEEALLDGDDEEDAKLKRERAEDDADADADAAAAKRVRGSGGGGATTDGASLEMSLREIAADGSVLAHPFRDALPSSLAFYPKLGTPAAMLLEPSAAQNGGSGLGSALGVGAAHGFGVGGWVMTPAAQQAFERALEGADADANGDAEDEDSFAEPSGDATEAEMAAREEAVARKRTAEHCKTVLSLGRSSLADLVRGGNFEWSGERVVHRFKS</sequence>
<dbReference type="GO" id="GO:0046872">
    <property type="term" value="F:metal ion binding"/>
    <property type="evidence" value="ECO:0007669"/>
    <property type="project" value="UniProtKB-KW"/>
</dbReference>
<dbReference type="Pfam" id="PF20750">
    <property type="entry name" value="PAP_NTPase"/>
    <property type="match status" value="1"/>
</dbReference>
<comment type="cofactor">
    <cofactor evidence="2">
        <name>Mg(2+)</name>
        <dbReference type="ChEBI" id="CHEBI:18420"/>
    </cofactor>
</comment>
<evidence type="ECO:0000259" key="16">
    <source>
        <dbReference type="Pfam" id="PF20750"/>
    </source>
</evidence>
<evidence type="ECO:0000256" key="7">
    <source>
        <dbReference type="ARBA" id="ARBA00022679"/>
    </source>
</evidence>
<dbReference type="Gene3D" id="3.30.460.10">
    <property type="entry name" value="Beta Polymerase, domain 2"/>
    <property type="match status" value="1"/>
</dbReference>
<comment type="similarity">
    <text evidence="4">Belongs to the poly(A) polymerase family.</text>
</comment>
<dbReference type="PANTHER" id="PTHR10682:SF10">
    <property type="entry name" value="POLYNUCLEOTIDE ADENYLYLTRANSFERASE"/>
    <property type="match status" value="1"/>
</dbReference>